<evidence type="ECO:0000259" key="7">
    <source>
        <dbReference type="PROSITE" id="PS51387"/>
    </source>
</evidence>
<dbReference type="InterPro" id="IPR016169">
    <property type="entry name" value="FAD-bd_PCMH_sub2"/>
</dbReference>
<keyword evidence="3" id="KW-0285">Flavoprotein</keyword>
<feature type="domain" description="FAD-binding PCMH-type" evidence="7">
    <location>
        <begin position="71"/>
        <end position="242"/>
    </location>
</feature>
<dbReference type="GO" id="GO:0016491">
    <property type="term" value="F:oxidoreductase activity"/>
    <property type="evidence" value="ECO:0007669"/>
    <property type="project" value="UniProtKB-KW"/>
</dbReference>
<dbReference type="PANTHER" id="PTHR42973:SF39">
    <property type="entry name" value="FAD-BINDING PCMH-TYPE DOMAIN-CONTAINING PROTEIN"/>
    <property type="match status" value="1"/>
</dbReference>
<feature type="signal peptide" evidence="6">
    <location>
        <begin position="1"/>
        <end position="24"/>
    </location>
</feature>
<gene>
    <name evidence="8" type="ORF">B0H66DRAFT_43569</name>
</gene>
<dbReference type="InterPro" id="IPR036318">
    <property type="entry name" value="FAD-bd_PCMH-like_sf"/>
</dbReference>
<keyword evidence="5" id="KW-0560">Oxidoreductase</keyword>
<dbReference type="InterPro" id="IPR016167">
    <property type="entry name" value="FAD-bd_PCMH_sub1"/>
</dbReference>
<dbReference type="EMBL" id="JAUEDM010000001">
    <property type="protein sequence ID" value="KAK3330044.1"/>
    <property type="molecule type" value="Genomic_DNA"/>
</dbReference>
<evidence type="ECO:0000313" key="8">
    <source>
        <dbReference type="EMBL" id="KAK3330044.1"/>
    </source>
</evidence>
<organism evidence="8 9">
    <name type="scientific">Apodospora peruviana</name>
    <dbReference type="NCBI Taxonomy" id="516989"/>
    <lineage>
        <taxon>Eukaryota</taxon>
        <taxon>Fungi</taxon>
        <taxon>Dikarya</taxon>
        <taxon>Ascomycota</taxon>
        <taxon>Pezizomycotina</taxon>
        <taxon>Sordariomycetes</taxon>
        <taxon>Sordariomycetidae</taxon>
        <taxon>Sordariales</taxon>
        <taxon>Lasiosphaeriaceae</taxon>
        <taxon>Apodospora</taxon>
    </lineage>
</organism>
<keyword evidence="9" id="KW-1185">Reference proteome</keyword>
<feature type="chain" id="PRO_5041907500" description="FAD-binding PCMH-type domain-containing protein" evidence="6">
    <location>
        <begin position="25"/>
        <end position="506"/>
    </location>
</feature>
<dbReference type="InterPro" id="IPR006094">
    <property type="entry name" value="Oxid_FAD_bind_N"/>
</dbReference>
<dbReference type="InterPro" id="IPR016166">
    <property type="entry name" value="FAD-bd_PCMH"/>
</dbReference>
<evidence type="ECO:0000313" key="9">
    <source>
        <dbReference type="Proteomes" id="UP001283341"/>
    </source>
</evidence>
<evidence type="ECO:0000256" key="3">
    <source>
        <dbReference type="ARBA" id="ARBA00022630"/>
    </source>
</evidence>
<comment type="caution">
    <text evidence="8">The sequence shown here is derived from an EMBL/GenBank/DDBJ whole genome shotgun (WGS) entry which is preliminary data.</text>
</comment>
<sequence length="506" mass="55666">MLGLRFLYAAIASYWIVLVTTAAAGNSNHPPGPHTPDIKAELGPLLSRNAQIITPSSPHFGEFTERYLLSNSPEYSVVVVVDTEDDVSKAVKYANAHKIPFAAKNTGHGSWGSLATMKGGMNIWMRNLSKIELSLDGQYATVGGGVRIADLVQTLWSARKQTATGLCQCIGVTGSSLGGGVGPIQGEYGLGLDQIVSARVVLADGTAVTASEQSHPELFWGLKGAGHNFGIVTEMKMRVHSNQGKEKWTFTTLIYTQDKLEAVFEQLNVKLATQPAHLSWETIITRDPTTDPDNAILILWVFSNGLNLNAMDKYTKPLRDIGPVAVNTIITDYPGLIEALGYGLTSESCKPNHYGGVFGIGVTRYIPSDLRSMYNLFNQITSEVPEFASSYAFVENYAPQAMQAVPARSTAYAHRHFRALPTIVLLYDAPAAVPALDAKVTLWGEKMRTALMKHQQREESYVNYAVGEQESLEALYGYDGERQQKLRRLKKQYDPYNRFWTYGTIE</sequence>
<dbReference type="AlphaFoldDB" id="A0AAE0IRY6"/>
<comment type="cofactor">
    <cofactor evidence="1">
        <name>FAD</name>
        <dbReference type="ChEBI" id="CHEBI:57692"/>
    </cofactor>
</comment>
<evidence type="ECO:0000256" key="6">
    <source>
        <dbReference type="SAM" id="SignalP"/>
    </source>
</evidence>
<dbReference type="Pfam" id="PF01565">
    <property type="entry name" value="FAD_binding_4"/>
    <property type="match status" value="1"/>
</dbReference>
<dbReference type="PROSITE" id="PS51387">
    <property type="entry name" value="FAD_PCMH"/>
    <property type="match status" value="1"/>
</dbReference>
<reference evidence="8" key="1">
    <citation type="journal article" date="2023" name="Mol. Phylogenet. Evol.">
        <title>Genome-scale phylogeny and comparative genomics of the fungal order Sordariales.</title>
        <authorList>
            <person name="Hensen N."/>
            <person name="Bonometti L."/>
            <person name="Westerberg I."/>
            <person name="Brannstrom I.O."/>
            <person name="Guillou S."/>
            <person name="Cros-Aarteil S."/>
            <person name="Calhoun S."/>
            <person name="Haridas S."/>
            <person name="Kuo A."/>
            <person name="Mondo S."/>
            <person name="Pangilinan J."/>
            <person name="Riley R."/>
            <person name="LaButti K."/>
            <person name="Andreopoulos B."/>
            <person name="Lipzen A."/>
            <person name="Chen C."/>
            <person name="Yan M."/>
            <person name="Daum C."/>
            <person name="Ng V."/>
            <person name="Clum A."/>
            <person name="Steindorff A."/>
            <person name="Ohm R.A."/>
            <person name="Martin F."/>
            <person name="Silar P."/>
            <person name="Natvig D.O."/>
            <person name="Lalanne C."/>
            <person name="Gautier V."/>
            <person name="Ament-Velasquez S.L."/>
            <person name="Kruys A."/>
            <person name="Hutchinson M.I."/>
            <person name="Powell A.J."/>
            <person name="Barry K."/>
            <person name="Miller A.N."/>
            <person name="Grigoriev I.V."/>
            <person name="Debuchy R."/>
            <person name="Gladieux P."/>
            <person name="Hiltunen Thoren M."/>
            <person name="Johannesson H."/>
        </authorList>
    </citation>
    <scope>NUCLEOTIDE SEQUENCE</scope>
    <source>
        <strain evidence="8">CBS 118394</strain>
    </source>
</reference>
<comment type="similarity">
    <text evidence="2">Belongs to the oxygen-dependent FAD-linked oxidoreductase family.</text>
</comment>
<reference evidence="8" key="2">
    <citation type="submission" date="2023-06" db="EMBL/GenBank/DDBJ databases">
        <authorList>
            <consortium name="Lawrence Berkeley National Laboratory"/>
            <person name="Haridas S."/>
            <person name="Hensen N."/>
            <person name="Bonometti L."/>
            <person name="Westerberg I."/>
            <person name="Brannstrom I.O."/>
            <person name="Guillou S."/>
            <person name="Cros-Aarteil S."/>
            <person name="Calhoun S."/>
            <person name="Kuo A."/>
            <person name="Mondo S."/>
            <person name="Pangilinan J."/>
            <person name="Riley R."/>
            <person name="Labutti K."/>
            <person name="Andreopoulos B."/>
            <person name="Lipzen A."/>
            <person name="Chen C."/>
            <person name="Yanf M."/>
            <person name="Daum C."/>
            <person name="Ng V."/>
            <person name="Clum A."/>
            <person name="Steindorff A."/>
            <person name="Ohm R."/>
            <person name="Martin F."/>
            <person name="Silar P."/>
            <person name="Natvig D."/>
            <person name="Lalanne C."/>
            <person name="Gautier V."/>
            <person name="Ament-Velasquez S.L."/>
            <person name="Kruys A."/>
            <person name="Hutchinson M.I."/>
            <person name="Powell A.J."/>
            <person name="Barry K."/>
            <person name="Miller A.N."/>
            <person name="Grigoriev I.V."/>
            <person name="Debuchy R."/>
            <person name="Gladieux P."/>
            <person name="Thoren M.H."/>
            <person name="Johannesson H."/>
        </authorList>
    </citation>
    <scope>NUCLEOTIDE SEQUENCE</scope>
    <source>
        <strain evidence="8">CBS 118394</strain>
    </source>
</reference>
<protein>
    <recommendedName>
        <fullName evidence="7">FAD-binding PCMH-type domain-containing protein</fullName>
    </recommendedName>
</protein>
<dbReference type="SUPFAM" id="SSF56176">
    <property type="entry name" value="FAD-binding/transporter-associated domain-like"/>
    <property type="match status" value="1"/>
</dbReference>
<evidence type="ECO:0000256" key="2">
    <source>
        <dbReference type="ARBA" id="ARBA00005466"/>
    </source>
</evidence>
<dbReference type="Gene3D" id="3.30.43.10">
    <property type="entry name" value="Uridine Diphospho-n-acetylenolpyruvylglucosamine Reductase, domain 2"/>
    <property type="match status" value="1"/>
</dbReference>
<dbReference type="Gene3D" id="3.40.462.20">
    <property type="match status" value="1"/>
</dbReference>
<proteinExistence type="inferred from homology"/>
<dbReference type="Gene3D" id="3.30.465.10">
    <property type="match status" value="1"/>
</dbReference>
<name>A0AAE0IRY6_9PEZI</name>
<keyword evidence="4" id="KW-0274">FAD</keyword>
<dbReference type="Proteomes" id="UP001283341">
    <property type="component" value="Unassembled WGS sequence"/>
</dbReference>
<evidence type="ECO:0000256" key="5">
    <source>
        <dbReference type="ARBA" id="ARBA00023002"/>
    </source>
</evidence>
<dbReference type="InterPro" id="IPR050416">
    <property type="entry name" value="FAD-linked_Oxidoreductase"/>
</dbReference>
<dbReference type="PANTHER" id="PTHR42973">
    <property type="entry name" value="BINDING OXIDOREDUCTASE, PUTATIVE (AFU_ORTHOLOGUE AFUA_1G17690)-RELATED"/>
    <property type="match status" value="1"/>
</dbReference>
<evidence type="ECO:0000256" key="1">
    <source>
        <dbReference type="ARBA" id="ARBA00001974"/>
    </source>
</evidence>
<keyword evidence="6" id="KW-0732">Signal</keyword>
<dbReference type="GO" id="GO:0071949">
    <property type="term" value="F:FAD binding"/>
    <property type="evidence" value="ECO:0007669"/>
    <property type="project" value="InterPro"/>
</dbReference>
<evidence type="ECO:0000256" key="4">
    <source>
        <dbReference type="ARBA" id="ARBA00022827"/>
    </source>
</evidence>
<accession>A0AAE0IRY6</accession>